<proteinExistence type="predicted"/>
<dbReference type="EMBL" id="JACSPX010000003">
    <property type="protein sequence ID" value="MBD8012815.1"/>
    <property type="molecule type" value="Genomic_DNA"/>
</dbReference>
<sequence length="275" mass="30729">MRVAYVDDTKQRGRRRGMGKLVALGAAIFDEDQIQPFAQAFRTLYEEFEVPHDVELKWSNPQGRNWWAESDENKAKQTPMRERVLKLAHEHGVRVVVVIWDLDGGVARAGGEEPEDAVITFMFERISAQLENADQRGMIVFDKPGGHHRDEANWLTGRAEMVRLGTEYVKPNAIVTQILTAPSHLHPHLQLADLVAGSVTAAISGNRFGLDLIPLIKPMMCVNWRGYIGGTGLKLYPDGLNNLNHWVLDEDSFTRGAGGVSLPYASWRYAADDGL</sequence>
<comment type="caution">
    <text evidence="1">The sequence shown here is derived from an EMBL/GenBank/DDBJ whole genome shotgun (WGS) entry which is preliminary data.</text>
</comment>
<organism evidence="1 2">
    <name type="scientific">Microbacterium commune</name>
    <dbReference type="NCBI Taxonomy" id="2762219"/>
    <lineage>
        <taxon>Bacteria</taxon>
        <taxon>Bacillati</taxon>
        <taxon>Actinomycetota</taxon>
        <taxon>Actinomycetes</taxon>
        <taxon>Micrococcales</taxon>
        <taxon>Microbacteriaceae</taxon>
        <taxon>Microbacterium</taxon>
    </lineage>
</organism>
<keyword evidence="2" id="KW-1185">Reference proteome</keyword>
<accession>A0ABR8W730</accession>
<gene>
    <name evidence="1" type="ORF">H9633_10955</name>
</gene>
<name>A0ABR8W730_9MICO</name>
<evidence type="ECO:0000313" key="1">
    <source>
        <dbReference type="EMBL" id="MBD8012815.1"/>
    </source>
</evidence>
<protein>
    <submittedName>
        <fullName evidence="1">DUF3800 domain-containing protein</fullName>
    </submittedName>
</protein>
<dbReference type="InterPro" id="IPR024524">
    <property type="entry name" value="DUF3800"/>
</dbReference>
<reference evidence="1 2" key="1">
    <citation type="submission" date="2020-08" db="EMBL/GenBank/DDBJ databases">
        <title>A Genomic Blueprint of the Chicken Gut Microbiome.</title>
        <authorList>
            <person name="Gilroy R."/>
            <person name="Ravi A."/>
            <person name="Getino M."/>
            <person name="Pursley I."/>
            <person name="Horton D.L."/>
            <person name="Alikhan N.-F."/>
            <person name="Baker D."/>
            <person name="Gharbi K."/>
            <person name="Hall N."/>
            <person name="Watson M."/>
            <person name="Adriaenssens E.M."/>
            <person name="Foster-Nyarko E."/>
            <person name="Jarju S."/>
            <person name="Secka A."/>
            <person name="Antonio M."/>
            <person name="Oren A."/>
            <person name="Chaudhuri R."/>
            <person name="La Ragione R.M."/>
            <person name="Hildebrand F."/>
            <person name="Pallen M.J."/>
        </authorList>
    </citation>
    <scope>NUCLEOTIDE SEQUENCE [LARGE SCALE GENOMIC DNA]</scope>
    <source>
        <strain evidence="1 2">Re1</strain>
    </source>
</reference>
<dbReference type="RefSeq" id="WP_191713199.1">
    <property type="nucleotide sequence ID" value="NZ_JACSPX010000003.1"/>
</dbReference>
<evidence type="ECO:0000313" key="2">
    <source>
        <dbReference type="Proteomes" id="UP000611521"/>
    </source>
</evidence>
<dbReference type="Pfam" id="PF12686">
    <property type="entry name" value="DUF3800"/>
    <property type="match status" value="1"/>
</dbReference>
<dbReference type="Proteomes" id="UP000611521">
    <property type="component" value="Unassembled WGS sequence"/>
</dbReference>